<dbReference type="PANTHER" id="PTHR45398">
    <property type="match status" value="1"/>
</dbReference>
<dbReference type="InterPro" id="IPR010072">
    <property type="entry name" value="DltA"/>
</dbReference>
<dbReference type="PROSITE" id="PS00455">
    <property type="entry name" value="AMP_BINDING"/>
    <property type="match status" value="1"/>
</dbReference>
<dbReference type="AlphaFoldDB" id="K8Z7W2"/>
<feature type="binding site" evidence="7">
    <location>
        <position position="383"/>
    </location>
    <ligand>
        <name>ATP</name>
        <dbReference type="ChEBI" id="CHEBI:30616"/>
    </ligand>
</feature>
<dbReference type="CDD" id="cd05945">
    <property type="entry name" value="DltA"/>
    <property type="match status" value="1"/>
</dbReference>
<dbReference type="NCBIfam" id="TIGR01734">
    <property type="entry name" value="D-ala-DACP-lig"/>
    <property type="match status" value="1"/>
</dbReference>
<proteinExistence type="inferred from homology"/>
<dbReference type="STRING" id="1234409.C683_1045"/>
<evidence type="ECO:0000313" key="10">
    <source>
        <dbReference type="EMBL" id="EKU27049.1"/>
    </source>
</evidence>
<accession>K8Z7W2</accession>
<feature type="binding site" evidence="7">
    <location>
        <position position="493"/>
    </location>
    <ligand>
        <name>ATP</name>
        <dbReference type="ChEBI" id="CHEBI:30616"/>
    </ligand>
</feature>
<dbReference type="OrthoDB" id="9765680at2"/>
<protein>
    <recommendedName>
        <fullName evidence="7">D-alanine--D-alanyl carrier protein ligase</fullName>
        <shortName evidence="7">DCL</shortName>
        <ecNumber evidence="7">6.2.1.54</ecNumber>
    </recommendedName>
    <alternativeName>
        <fullName evidence="7">D-alanine--poly(phosphoribitol) ligase subunit 1</fullName>
    </alternativeName>
    <alternativeName>
        <fullName evidence="7">D-alanine-activating enzyme</fullName>
        <shortName evidence="7">DAE</shortName>
    </alternativeName>
</protein>
<evidence type="ECO:0000256" key="2">
    <source>
        <dbReference type="ARBA" id="ARBA00022598"/>
    </source>
</evidence>
<keyword evidence="3 7" id="KW-0547">Nucleotide-binding</keyword>
<dbReference type="Pfam" id="PF13193">
    <property type="entry name" value="AMP-binding_C"/>
    <property type="match status" value="1"/>
</dbReference>
<dbReference type="InterPro" id="IPR042099">
    <property type="entry name" value="ANL_N_sf"/>
</dbReference>
<comment type="catalytic activity">
    <reaction evidence="7">
        <text>holo-[D-alanyl-carrier protein] + D-alanine + ATP = D-alanyl-[D-alanyl-carrier protein] + AMP + diphosphate</text>
        <dbReference type="Rhea" id="RHEA:55132"/>
        <dbReference type="Rhea" id="RHEA-COMP:14102"/>
        <dbReference type="Rhea" id="RHEA-COMP:14103"/>
        <dbReference type="ChEBI" id="CHEBI:30616"/>
        <dbReference type="ChEBI" id="CHEBI:33019"/>
        <dbReference type="ChEBI" id="CHEBI:57416"/>
        <dbReference type="ChEBI" id="CHEBI:64479"/>
        <dbReference type="ChEBI" id="CHEBI:138620"/>
        <dbReference type="ChEBI" id="CHEBI:456215"/>
        <dbReference type="EC" id="6.2.1.54"/>
    </reaction>
</comment>
<dbReference type="InterPro" id="IPR025110">
    <property type="entry name" value="AMP-bd_C"/>
</dbReference>
<evidence type="ECO:0000256" key="4">
    <source>
        <dbReference type="ARBA" id="ARBA00022840"/>
    </source>
</evidence>
<evidence type="ECO:0000259" key="8">
    <source>
        <dbReference type="Pfam" id="PF00501"/>
    </source>
</evidence>
<dbReference type="NCBIfam" id="TIGR01733">
    <property type="entry name" value="AA-adenyl-dom"/>
    <property type="match status" value="1"/>
</dbReference>
<dbReference type="EMBL" id="AMYT01000021">
    <property type="protein sequence ID" value="EKU27049.1"/>
    <property type="molecule type" value="Genomic_DNA"/>
</dbReference>
<dbReference type="GO" id="GO:0047473">
    <property type="term" value="F:D-alanine [D-alanyl carrier protein] ligase activity"/>
    <property type="evidence" value="ECO:0007669"/>
    <property type="project" value="UniProtKB-UniRule"/>
</dbReference>
<dbReference type="GO" id="GO:0005524">
    <property type="term" value="F:ATP binding"/>
    <property type="evidence" value="ECO:0007669"/>
    <property type="project" value="UniProtKB-KW"/>
</dbReference>
<gene>
    <name evidence="7" type="primary">dltA</name>
    <name evidence="10" type="ORF">C683_1045</name>
</gene>
<comment type="function">
    <text evidence="5 7">Catalyzes the first step in the D-alanylation of lipoteichoic acid (LTA), the activation of D-alanine and its transfer onto the D-alanyl carrier protein (Dcp) DltC. In an ATP-dependent two-step reaction, forms a high energy D-alanyl-AMP intermediate, followed by transfer of the D-alanyl residue as a thiol ester to the phosphopantheinyl prosthetic group of the Dcp. D-alanylation of LTA plays an important role in modulating the properties of the cell wall in Gram-positive bacteria, influencing the net charge of the cell wall.</text>
</comment>
<evidence type="ECO:0000313" key="11">
    <source>
        <dbReference type="Proteomes" id="UP000016057"/>
    </source>
</evidence>
<dbReference type="Gene3D" id="3.40.50.12780">
    <property type="entry name" value="N-terminal domain of ligase-like"/>
    <property type="match status" value="1"/>
</dbReference>
<dbReference type="FunFam" id="3.30.300.30:FF:000012">
    <property type="entry name" value="D-alanine--D-alanyl carrier protein ligase"/>
    <property type="match status" value="1"/>
</dbReference>
<keyword evidence="2 7" id="KW-0436">Ligase</keyword>
<dbReference type="RefSeq" id="WP_009491695.1">
    <property type="nucleotide sequence ID" value="NZ_AMYT01000021.1"/>
</dbReference>
<feature type="domain" description="AMP-dependent synthetase/ligase" evidence="8">
    <location>
        <begin position="12"/>
        <end position="359"/>
    </location>
</feature>
<feature type="binding site" evidence="7">
    <location>
        <begin position="395"/>
        <end position="398"/>
    </location>
    <ligand>
        <name>ATP</name>
        <dbReference type="ChEBI" id="CHEBI:30616"/>
    </ligand>
</feature>
<evidence type="ECO:0000256" key="5">
    <source>
        <dbReference type="ARBA" id="ARBA00054605"/>
    </source>
</evidence>
<evidence type="ECO:0000256" key="6">
    <source>
        <dbReference type="ARBA" id="ARBA00061336"/>
    </source>
</evidence>
<dbReference type="Pfam" id="PF00501">
    <property type="entry name" value="AMP-binding"/>
    <property type="match status" value="1"/>
</dbReference>
<dbReference type="PANTHER" id="PTHR45398:SF1">
    <property type="entry name" value="ENZYME, PUTATIVE (JCVI)-RELATED"/>
    <property type="match status" value="1"/>
</dbReference>
<evidence type="ECO:0000256" key="1">
    <source>
        <dbReference type="ARBA" id="ARBA00022490"/>
    </source>
</evidence>
<comment type="pathway">
    <text evidence="7">Cell wall biogenesis; lipoteichoic acid biosynthesis.</text>
</comment>
<feature type="binding site" evidence="7">
    <location>
        <begin position="152"/>
        <end position="153"/>
    </location>
    <ligand>
        <name>ATP</name>
        <dbReference type="ChEBI" id="CHEBI:30616"/>
    </ligand>
</feature>
<dbReference type="Gene3D" id="3.30.300.30">
    <property type="match status" value="1"/>
</dbReference>
<comment type="subcellular location">
    <subcellularLocation>
        <location evidence="7">Cytoplasm</location>
    </subcellularLocation>
</comment>
<sequence>MEKVTHIINSLEKIAQEQPNQVVFQDVNHHYTYADLQEKSNHVAAYIDAHIAEGPIVVYGGQEFEMIASFVGCTKAGRAYIPIEKSTPFERFQLICSVAHPAAIIFTEEALPKEELEQLGEIPTLLYKEIPTADYTISHPVEGDDTYYIIFTSGTTGVPKGVQISHDNLVSFVNWELSEDFAIGEGKRFLSQAPYSFDLSVMSVYPALLSGGSLAPLTKEVINDFKTLFEVLPKLEVNVWVSTPSFMDICLMDPNFNGETLPTLTHFLFCGEELPKATAQKLVDRFPQAHIFNTYGPTETTVAISQIEITQEVIDASDRLPIGYVKEDTHVYILDENTPVAAGEVGEIVIAGPSVSKGYMNNKEKTEEVFFTYEGQPAYRTGDAGHMEADGLLRYDGRMDFQVKLHGYRMELEDIDHHLNEVSYVKQAVVVPKYKDHKVQQLVAYVIVENNPFEKPFQLTKAIKEEMQETVMEYMIPQRFVYVDQLPLTQNGKIDRKGLINEVNNT</sequence>
<dbReference type="SUPFAM" id="SSF56801">
    <property type="entry name" value="Acetyl-CoA synthetase-like"/>
    <property type="match status" value="1"/>
</dbReference>
<feature type="binding site" evidence="7">
    <location>
        <position position="198"/>
    </location>
    <ligand>
        <name>D-alanine</name>
        <dbReference type="ChEBI" id="CHEBI:57416"/>
    </ligand>
</feature>
<organism evidence="10 11">
    <name type="scientific">Catellicoccus marimammalium M35/04/3</name>
    <dbReference type="NCBI Taxonomy" id="1234409"/>
    <lineage>
        <taxon>Bacteria</taxon>
        <taxon>Bacillati</taxon>
        <taxon>Bacillota</taxon>
        <taxon>Bacilli</taxon>
        <taxon>Lactobacillales</taxon>
        <taxon>Enterococcaceae</taxon>
        <taxon>Catellicoccus</taxon>
    </lineage>
</organism>
<dbReference type="GO" id="GO:0070395">
    <property type="term" value="P:lipoteichoic acid biosynthetic process"/>
    <property type="evidence" value="ECO:0007669"/>
    <property type="project" value="UniProtKB-UniRule"/>
</dbReference>
<dbReference type="InterPro" id="IPR010071">
    <property type="entry name" value="AA_adenyl_dom"/>
</dbReference>
<dbReference type="InterPro" id="IPR044507">
    <property type="entry name" value="DltA-like"/>
</dbReference>
<dbReference type="EC" id="6.2.1.54" evidence="7"/>
<dbReference type="HAMAP" id="MF_00593">
    <property type="entry name" value="DltA"/>
    <property type="match status" value="1"/>
</dbReference>
<dbReference type="InterPro" id="IPR045851">
    <property type="entry name" value="AMP-bd_C_sf"/>
</dbReference>
<dbReference type="InterPro" id="IPR020845">
    <property type="entry name" value="AMP-binding_CS"/>
</dbReference>
<feature type="binding site" evidence="7">
    <location>
        <position position="493"/>
    </location>
    <ligand>
        <name>D-alanine</name>
        <dbReference type="ChEBI" id="CHEBI:57416"/>
    </ligand>
</feature>
<dbReference type="eggNOG" id="COG1020">
    <property type="taxonomic scope" value="Bacteria"/>
</dbReference>
<name>K8Z7W2_9ENTE</name>
<reference evidence="10 11" key="1">
    <citation type="journal article" date="2013" name="Genome Announc.">
        <title>Draft Genome Sequence of Catellicoccus marimammalium, a Novel Species Commonly Found in Gull Feces.</title>
        <authorList>
            <person name="Weigand M.R."/>
            <person name="Ryu H."/>
            <person name="Bozcek L."/>
            <person name="Konstantinidis K.T."/>
            <person name="Santo Domingo J.W."/>
        </authorList>
    </citation>
    <scope>NUCLEOTIDE SEQUENCE [LARGE SCALE GENOMIC DNA]</scope>
    <source>
        <strain evidence="10 11">M35/04/3</strain>
    </source>
</reference>
<dbReference type="InterPro" id="IPR000873">
    <property type="entry name" value="AMP-dep_synth/lig_dom"/>
</dbReference>
<comment type="similarity">
    <text evidence="6 7">Belongs to the ATP-dependent AMP-binding enzyme family. DltA subfamily.</text>
</comment>
<dbReference type="GO" id="GO:0005737">
    <property type="term" value="C:cytoplasm"/>
    <property type="evidence" value="ECO:0007669"/>
    <property type="project" value="UniProtKB-SubCell"/>
</dbReference>
<dbReference type="NCBIfam" id="NF003417">
    <property type="entry name" value="PRK04813.1"/>
    <property type="match status" value="1"/>
</dbReference>
<evidence type="ECO:0000259" key="9">
    <source>
        <dbReference type="Pfam" id="PF13193"/>
    </source>
</evidence>
<dbReference type="UniPathway" id="UPA00556"/>
<dbReference type="Proteomes" id="UP000016057">
    <property type="component" value="Unassembled WGS sequence"/>
</dbReference>
<feature type="domain" description="AMP-binding enzyme C-terminal" evidence="9">
    <location>
        <begin position="416"/>
        <end position="493"/>
    </location>
</feature>
<feature type="binding site" evidence="7">
    <location>
        <position position="302"/>
    </location>
    <ligand>
        <name>D-alanine</name>
        <dbReference type="ChEBI" id="CHEBI:57416"/>
    </ligand>
</feature>
<keyword evidence="4 7" id="KW-0067">ATP-binding</keyword>
<evidence type="ECO:0000256" key="3">
    <source>
        <dbReference type="ARBA" id="ARBA00022741"/>
    </source>
</evidence>
<comment type="caution">
    <text evidence="10">The sequence shown here is derived from an EMBL/GenBank/DDBJ whole genome shotgun (WGS) entry which is preliminary data.</text>
</comment>
<keyword evidence="11" id="KW-1185">Reference proteome</keyword>
<keyword evidence="1 7" id="KW-0963">Cytoplasm</keyword>
<dbReference type="PATRIC" id="fig|1234409.3.peg.997"/>
<evidence type="ECO:0000256" key="7">
    <source>
        <dbReference type="HAMAP-Rule" id="MF_00593"/>
    </source>
</evidence>
<feature type="binding site" evidence="7">
    <location>
        <begin position="293"/>
        <end position="298"/>
    </location>
    <ligand>
        <name>ATP</name>
        <dbReference type="ChEBI" id="CHEBI:30616"/>
    </ligand>
</feature>